<sequence>MKNQFNIGDLVSVVDEDLSGKIIEIKEDQISFRCTDDFVYTYSINELVQKKNLPEQLLFQEEHKFRVDKVEVKKKTPVSRKMLKKTPSLEVDLHIEKIIETYRQLDNYQILEKQLDFAKYKIEFALRKNIKRIVFIHGVGTGVLKYELLRVLKNYPVEINEASYAQYGEGATEIFFIK</sequence>
<dbReference type="InterPro" id="IPR002625">
    <property type="entry name" value="Smr_dom"/>
</dbReference>
<name>A0ABW3Y327_9FLAO</name>
<evidence type="ECO:0000313" key="2">
    <source>
        <dbReference type="EMBL" id="MFD1316059.1"/>
    </source>
</evidence>
<proteinExistence type="predicted"/>
<dbReference type="Proteomes" id="UP001597201">
    <property type="component" value="Unassembled WGS sequence"/>
</dbReference>
<dbReference type="InterPro" id="IPR036063">
    <property type="entry name" value="Smr_dom_sf"/>
</dbReference>
<protein>
    <submittedName>
        <fullName evidence="2">Smr/MutS family protein</fullName>
    </submittedName>
</protein>
<keyword evidence="3" id="KW-1185">Reference proteome</keyword>
<feature type="domain" description="Smr" evidence="1">
    <location>
        <begin position="122"/>
        <end position="174"/>
    </location>
</feature>
<evidence type="ECO:0000259" key="1">
    <source>
        <dbReference type="Pfam" id="PF01713"/>
    </source>
</evidence>
<dbReference type="Gene3D" id="3.30.1370.110">
    <property type="match status" value="1"/>
</dbReference>
<evidence type="ECO:0000313" key="3">
    <source>
        <dbReference type="Proteomes" id="UP001597201"/>
    </source>
</evidence>
<accession>A0ABW3Y327</accession>
<comment type="caution">
    <text evidence="2">The sequence shown here is derived from an EMBL/GenBank/DDBJ whole genome shotgun (WGS) entry which is preliminary data.</text>
</comment>
<reference evidence="3" key="1">
    <citation type="journal article" date="2019" name="Int. J. Syst. Evol. Microbiol.">
        <title>The Global Catalogue of Microorganisms (GCM) 10K type strain sequencing project: providing services to taxonomists for standard genome sequencing and annotation.</title>
        <authorList>
            <consortium name="The Broad Institute Genomics Platform"/>
            <consortium name="The Broad Institute Genome Sequencing Center for Infectious Disease"/>
            <person name="Wu L."/>
            <person name="Ma J."/>
        </authorList>
    </citation>
    <scope>NUCLEOTIDE SEQUENCE [LARGE SCALE GENOMIC DNA]</scope>
    <source>
        <strain evidence="3">CCUG 61485</strain>
    </source>
</reference>
<organism evidence="2 3">
    <name type="scientific">Namhaeicola litoreus</name>
    <dbReference type="NCBI Taxonomy" id="1052145"/>
    <lineage>
        <taxon>Bacteria</taxon>
        <taxon>Pseudomonadati</taxon>
        <taxon>Bacteroidota</taxon>
        <taxon>Flavobacteriia</taxon>
        <taxon>Flavobacteriales</taxon>
        <taxon>Flavobacteriaceae</taxon>
        <taxon>Namhaeicola</taxon>
    </lineage>
</organism>
<dbReference type="EMBL" id="JBHTMY010000003">
    <property type="protein sequence ID" value="MFD1316059.1"/>
    <property type="molecule type" value="Genomic_DNA"/>
</dbReference>
<dbReference type="RefSeq" id="WP_377178823.1">
    <property type="nucleotide sequence ID" value="NZ_JBHTMY010000003.1"/>
</dbReference>
<gene>
    <name evidence="2" type="ORF">ACFQ39_10555</name>
</gene>
<dbReference type="Pfam" id="PF01713">
    <property type="entry name" value="Smr"/>
    <property type="match status" value="1"/>
</dbReference>